<gene>
    <name evidence="2" type="ORF">Tci_009401</name>
</gene>
<protein>
    <submittedName>
        <fullName evidence="2">Copia protein</fullName>
    </submittedName>
</protein>
<dbReference type="EMBL" id="BKCJ010000927">
    <property type="protein sequence ID" value="GEU37423.1"/>
    <property type="molecule type" value="Genomic_DNA"/>
</dbReference>
<dbReference type="PANTHER" id="PTHR11439">
    <property type="entry name" value="GAG-POL-RELATED RETROTRANSPOSON"/>
    <property type="match status" value="1"/>
</dbReference>
<accession>A0A6L2JK85</accession>
<organism evidence="2">
    <name type="scientific">Tanacetum cinerariifolium</name>
    <name type="common">Dalmatian daisy</name>
    <name type="synonym">Chrysanthemum cinerariifolium</name>
    <dbReference type="NCBI Taxonomy" id="118510"/>
    <lineage>
        <taxon>Eukaryota</taxon>
        <taxon>Viridiplantae</taxon>
        <taxon>Streptophyta</taxon>
        <taxon>Embryophyta</taxon>
        <taxon>Tracheophyta</taxon>
        <taxon>Spermatophyta</taxon>
        <taxon>Magnoliopsida</taxon>
        <taxon>eudicotyledons</taxon>
        <taxon>Gunneridae</taxon>
        <taxon>Pentapetalae</taxon>
        <taxon>asterids</taxon>
        <taxon>campanulids</taxon>
        <taxon>Asterales</taxon>
        <taxon>Asteraceae</taxon>
        <taxon>Asteroideae</taxon>
        <taxon>Anthemideae</taxon>
        <taxon>Anthemidinae</taxon>
        <taxon>Tanacetum</taxon>
    </lineage>
</organism>
<name>A0A6L2JK85_TANCI</name>
<dbReference type="PANTHER" id="PTHR11439:SF463">
    <property type="entry name" value="REVERSE TRANSCRIPTASE TY1_COPIA-TYPE DOMAIN-CONTAINING PROTEIN"/>
    <property type="match status" value="1"/>
</dbReference>
<dbReference type="CDD" id="cd09272">
    <property type="entry name" value="RNase_HI_RT_Ty1"/>
    <property type="match status" value="1"/>
</dbReference>
<dbReference type="Pfam" id="PF07727">
    <property type="entry name" value="RVT_2"/>
    <property type="match status" value="1"/>
</dbReference>
<comment type="caution">
    <text evidence="2">The sequence shown here is derived from an EMBL/GenBank/DDBJ whole genome shotgun (WGS) entry which is preliminary data.</text>
</comment>
<sequence length="1166" mass="133661">MLMCNQTEKGVPLQAEQADWLADMDEEIDEQELEAHYSYIEKIQEVPTADPGSNTEPLEQTDQNAKECDDERVALANLIANLKLDVDENKKIQKKLKKANTSLTHELKECKYILAKTSRTLGESNRLLAQKEIDIKEGLKLKAYEFLVVKEKHDELVKESFLNKVTLRRSCQRENQVIKESLIKTKQKGVILELKRRHLKNIIFYYYTSYPTMKMQFISASSAQKRVMINSLYGASSSSEINLIRRIELFSYAVSSGSEHEDANEHIENVFKIVDLFHIPKVTQDQIMLRAFLVYLTETASGWVKNQPSRSITTWEEPDESLFRAWERFRELPMKYSKGAIPLKTAGDAKIAIQEMAEYSQKWHNGTSSRTRSIKASDRLAAIQAQLKNLGREIKKVNEKVYAAQGFGSLPSSTETNPRDQVKSISTATADLSEIRRIEHNPYAISGPQHRFIFPETVPFPRQLHNYYCDDLKKARGIEAIQEELHQLDRLQVWELVDKPFGKTEWGIDFEESFAPVARLEAIRIFVTYVAHKSFLNYHMDIKTTFLNNPLKEEVYVAQPDGFVDLDHPKKVYHHAGCLDTHKSTSGRIQFLGDKLVSWMSKKYDCTAMSTPEAEYVALSASCAQMVNLLEDTQCTGSDTRPPMLDRTDFASWETLAEGEACALHLGLERPQVYSDLSPEDKERYNANIQATNILLQGLPKDIYTLINHYTDAKDIWDNVKMLLEGSELMNKDRESQMYDDFEHFNRKKEKPFMTTMSKEQCKGYRCSWLWGSSEQSWECKFESSKENGVVLDERSCFFIAGGQDNAVDEDVDEPLNMFMANLSSPDLVYDKAGLSYGSNILSEVHDHDNYQDAICELHEVHEMHDNVQPNYVVDSDIEYMSDSNMILYDQYVMDNIAQCVSVKAHTNVVDASLTAELVIYREQVKLKCDKIERKNLLIANDNLIVDCLSKEVFFIATNSERTVSGFTEIHDAYTLVQARCLELEADFSTLKDKIQKDDHNELVKRFSNLEKFGMDSCDLVDTPMVDRLNMDEDPLGIPVNQTRFRSMVGSLIYLTASRPDLVFYVCMCARDQASPTKNHLEALKQVFWHLRGTINWGLWYLKDTTMALTAYADVDHVGCQDTRRSMPGRAQFLGDKLVSWSSKKQNRTVIITTEVEYIAKSGCYV</sequence>
<feature type="domain" description="Reverse transcriptase Ty1/copia-type" evidence="1">
    <location>
        <begin position="506"/>
        <end position="574"/>
    </location>
</feature>
<reference evidence="2" key="1">
    <citation type="journal article" date="2019" name="Sci. Rep.">
        <title>Draft genome of Tanacetum cinerariifolium, the natural source of mosquito coil.</title>
        <authorList>
            <person name="Yamashiro T."/>
            <person name="Shiraishi A."/>
            <person name="Satake H."/>
            <person name="Nakayama K."/>
        </authorList>
    </citation>
    <scope>NUCLEOTIDE SEQUENCE</scope>
</reference>
<dbReference type="AlphaFoldDB" id="A0A6L2JK85"/>
<dbReference type="InterPro" id="IPR013103">
    <property type="entry name" value="RVT_2"/>
</dbReference>
<evidence type="ECO:0000259" key="1">
    <source>
        <dbReference type="Pfam" id="PF07727"/>
    </source>
</evidence>
<proteinExistence type="predicted"/>
<evidence type="ECO:0000313" key="2">
    <source>
        <dbReference type="EMBL" id="GEU37423.1"/>
    </source>
</evidence>